<dbReference type="EMBL" id="DXBR01000059">
    <property type="protein sequence ID" value="HIZ39632.1"/>
    <property type="molecule type" value="Genomic_DNA"/>
</dbReference>
<comment type="caution">
    <text evidence="1">The sequence shown here is derived from an EMBL/GenBank/DDBJ whole genome shotgun (WGS) entry which is preliminary data.</text>
</comment>
<dbReference type="InterPro" id="IPR014198">
    <property type="entry name" value="Spore_III_AB"/>
</dbReference>
<dbReference type="Proteomes" id="UP000824049">
    <property type="component" value="Unassembled WGS sequence"/>
</dbReference>
<evidence type="ECO:0000313" key="2">
    <source>
        <dbReference type="Proteomes" id="UP000824049"/>
    </source>
</evidence>
<protein>
    <submittedName>
        <fullName evidence="1">Stage III sporulation protein AB</fullName>
    </submittedName>
</protein>
<organism evidence="1 2">
    <name type="scientific">Candidatus Anaerobutyricum stercoris</name>
    <dbReference type="NCBI Taxonomy" id="2838457"/>
    <lineage>
        <taxon>Bacteria</taxon>
        <taxon>Bacillati</taxon>
        <taxon>Bacillota</taxon>
        <taxon>Clostridia</taxon>
        <taxon>Lachnospirales</taxon>
        <taxon>Lachnospiraceae</taxon>
        <taxon>Anaerobutyricum</taxon>
    </lineage>
</organism>
<accession>A0A9D2ELW8</accession>
<name>A0A9D2ELW8_9FIRM</name>
<reference evidence="1" key="1">
    <citation type="journal article" date="2021" name="PeerJ">
        <title>Extensive microbial diversity within the chicken gut microbiome revealed by metagenomics and culture.</title>
        <authorList>
            <person name="Gilroy R."/>
            <person name="Ravi A."/>
            <person name="Getino M."/>
            <person name="Pursley I."/>
            <person name="Horton D.L."/>
            <person name="Alikhan N.F."/>
            <person name="Baker D."/>
            <person name="Gharbi K."/>
            <person name="Hall N."/>
            <person name="Watson M."/>
            <person name="Adriaenssens E.M."/>
            <person name="Foster-Nyarko E."/>
            <person name="Jarju S."/>
            <person name="Secka A."/>
            <person name="Antonio M."/>
            <person name="Oren A."/>
            <person name="Chaudhuri R.R."/>
            <person name="La Ragione R."/>
            <person name="Hildebrand F."/>
            <person name="Pallen M.J."/>
        </authorList>
    </citation>
    <scope>NUCLEOTIDE SEQUENCE</scope>
    <source>
        <strain evidence="1">CHK179-28034</strain>
    </source>
</reference>
<proteinExistence type="predicted"/>
<dbReference type="AlphaFoldDB" id="A0A9D2ELW8"/>
<sequence length="170" mass="19752">MKWFGAFLLLVSGYLLSRRLAEPGIRHVELLEEGEYLFRLLESEIRNAKIPLPELFADISRRTGSLWKGFFADLSEEMKEERDFAFGDEFERLLTFHLSGILTEEELLLFLRAGRNLLSDDLTFHKNTSEQLSREIREHVSGMKKRLDSQKKVYQALCLSMSALIVIILI</sequence>
<gene>
    <name evidence="1" type="ORF">H9968_06875</name>
</gene>
<evidence type="ECO:0000313" key="1">
    <source>
        <dbReference type="EMBL" id="HIZ39632.1"/>
    </source>
</evidence>
<reference evidence="1" key="2">
    <citation type="submission" date="2021-04" db="EMBL/GenBank/DDBJ databases">
        <authorList>
            <person name="Gilroy R."/>
        </authorList>
    </citation>
    <scope>NUCLEOTIDE SEQUENCE</scope>
    <source>
        <strain evidence="1">CHK179-28034</strain>
    </source>
</reference>
<dbReference type="Pfam" id="PF09548">
    <property type="entry name" value="Spore_III_AB"/>
    <property type="match status" value="1"/>
</dbReference>